<keyword evidence="1" id="KW-0812">Transmembrane</keyword>
<dbReference type="EMBL" id="MWWU01000002">
    <property type="protein sequence ID" value="OZG56081.1"/>
    <property type="molecule type" value="Genomic_DNA"/>
</dbReference>
<proteinExistence type="predicted"/>
<evidence type="ECO:0000313" key="2">
    <source>
        <dbReference type="EMBL" id="OZG56081.1"/>
    </source>
</evidence>
<keyword evidence="1" id="KW-1133">Transmembrane helix</keyword>
<feature type="transmembrane region" description="Helical" evidence="1">
    <location>
        <begin position="37"/>
        <end position="57"/>
    </location>
</feature>
<dbReference type="RefSeq" id="WP_148139948.1">
    <property type="nucleotide sequence ID" value="NZ_JACBYZ010000001.1"/>
</dbReference>
<dbReference type="AlphaFoldDB" id="A0A261FAA6"/>
<evidence type="ECO:0000256" key="1">
    <source>
        <dbReference type="SAM" id="Phobius"/>
    </source>
</evidence>
<accession>A0A261FAA6</accession>
<keyword evidence="3" id="KW-1185">Reference proteome</keyword>
<dbReference type="Proteomes" id="UP000228976">
    <property type="component" value="Unassembled WGS sequence"/>
</dbReference>
<organism evidence="2 3">
    <name type="scientific">Aeriscardovia aeriphila</name>
    <dbReference type="NCBI Taxonomy" id="218139"/>
    <lineage>
        <taxon>Bacteria</taxon>
        <taxon>Bacillati</taxon>
        <taxon>Actinomycetota</taxon>
        <taxon>Actinomycetes</taxon>
        <taxon>Bifidobacteriales</taxon>
        <taxon>Bifidobacteriaceae</taxon>
        <taxon>Aeriscardovia</taxon>
    </lineage>
</organism>
<gene>
    <name evidence="2" type="ORF">AEAE_0569</name>
</gene>
<name>A0A261FAA6_9BIFI</name>
<feature type="transmembrane region" description="Helical" evidence="1">
    <location>
        <begin position="12"/>
        <end position="30"/>
    </location>
</feature>
<comment type="caution">
    <text evidence="2">The sequence shown here is derived from an EMBL/GenBank/DDBJ whole genome shotgun (WGS) entry which is preliminary data.</text>
</comment>
<sequence>MTMIIKKITLYTLWTGVVLQLAAAMVAIVAKKDTKRGFLALALGLTGAANALVLMHLNQEHPEVTSAE</sequence>
<reference evidence="2 3" key="1">
    <citation type="journal article" date="2017" name="BMC Genomics">
        <title>Comparative genomic and phylogenomic analyses of the Bifidobacteriaceae family.</title>
        <authorList>
            <person name="Lugli G.A."/>
            <person name="Milani C."/>
            <person name="Turroni F."/>
            <person name="Duranti S."/>
            <person name="Mancabelli L."/>
            <person name="Mangifesta M."/>
            <person name="Ferrario C."/>
            <person name="Modesto M."/>
            <person name="Mattarelli P."/>
            <person name="Jiri K."/>
            <person name="van Sinderen D."/>
            <person name="Ventura M."/>
        </authorList>
    </citation>
    <scope>NUCLEOTIDE SEQUENCE [LARGE SCALE GENOMIC DNA]</scope>
    <source>
        <strain evidence="2 3">LMG 21773</strain>
    </source>
</reference>
<evidence type="ECO:0000313" key="3">
    <source>
        <dbReference type="Proteomes" id="UP000228976"/>
    </source>
</evidence>
<keyword evidence="1" id="KW-0472">Membrane</keyword>
<protein>
    <submittedName>
        <fullName evidence="2">Uncharacterized protein</fullName>
    </submittedName>
</protein>